<evidence type="ECO:0000313" key="3">
    <source>
        <dbReference type="Proteomes" id="UP000188597"/>
    </source>
</evidence>
<feature type="transmembrane region" description="Helical" evidence="1">
    <location>
        <begin position="66"/>
        <end position="90"/>
    </location>
</feature>
<keyword evidence="1" id="KW-0812">Transmembrane</keyword>
<gene>
    <name evidence="2" type="ORF">UN64_15180</name>
</gene>
<evidence type="ECO:0000313" key="2">
    <source>
        <dbReference type="EMBL" id="OOE10695.1"/>
    </source>
</evidence>
<feature type="transmembrane region" description="Helical" evidence="1">
    <location>
        <begin position="33"/>
        <end position="54"/>
    </location>
</feature>
<protein>
    <recommendedName>
        <fullName evidence="4">DUF3953 domain-containing protein</fullName>
    </recommendedName>
</protein>
<organism evidence="2 3">
    <name type="scientific">Fictibacillus arsenicus</name>
    <dbReference type="NCBI Taxonomy" id="255247"/>
    <lineage>
        <taxon>Bacteria</taxon>
        <taxon>Bacillati</taxon>
        <taxon>Bacillota</taxon>
        <taxon>Bacilli</taxon>
        <taxon>Bacillales</taxon>
        <taxon>Fictibacillaceae</taxon>
        <taxon>Fictibacillus</taxon>
    </lineage>
</organism>
<reference evidence="2 3" key="1">
    <citation type="submission" date="2016-11" db="EMBL/GenBank/DDBJ databases">
        <authorList>
            <person name="Jaros S."/>
            <person name="Januszkiewicz K."/>
            <person name="Wedrychowicz H."/>
        </authorList>
    </citation>
    <scope>NUCLEOTIDE SEQUENCE [LARGE SCALE GENOMIC DNA]</scope>
    <source>
        <strain evidence="2 3">Con a/3</strain>
    </source>
</reference>
<dbReference type="AlphaFoldDB" id="A0A1V3G5I4"/>
<dbReference type="RefSeq" id="WP_077364262.1">
    <property type="nucleotide sequence ID" value="NZ_MQMF01000003.1"/>
</dbReference>
<accession>A0A1V3G5I4</accession>
<evidence type="ECO:0000256" key="1">
    <source>
        <dbReference type="SAM" id="Phobius"/>
    </source>
</evidence>
<sequence length="91" mass="10227">MKVKSRVNPKIFILLFAVSAISAGSQVLKASGIISLFIFLSGLVLIFLGTWKLLYSHKKSKFRLNVFLLITAGLFIVFLSMWLPSLLFIIH</sequence>
<proteinExistence type="predicted"/>
<keyword evidence="1" id="KW-0472">Membrane</keyword>
<dbReference type="EMBL" id="MQMF01000003">
    <property type="protein sequence ID" value="OOE10695.1"/>
    <property type="molecule type" value="Genomic_DNA"/>
</dbReference>
<dbReference type="OrthoDB" id="2969780at2"/>
<comment type="caution">
    <text evidence="2">The sequence shown here is derived from an EMBL/GenBank/DDBJ whole genome shotgun (WGS) entry which is preliminary data.</text>
</comment>
<evidence type="ECO:0008006" key="4">
    <source>
        <dbReference type="Google" id="ProtNLM"/>
    </source>
</evidence>
<dbReference type="Proteomes" id="UP000188597">
    <property type="component" value="Unassembled WGS sequence"/>
</dbReference>
<name>A0A1V3G5I4_9BACL</name>
<keyword evidence="1" id="KW-1133">Transmembrane helix</keyword>